<accession>A0A0B4VFA0</accession>
<name>A0A0B4VFA0_9VIRU</name>
<organism evidence="1 2">
    <name type="scientific">Tipula oleracea nudivirus</name>
    <dbReference type="NCBI Taxonomy" id="1546257"/>
    <lineage>
        <taxon>Viruses</taxon>
        <taxon>Viruses incertae sedis</taxon>
        <taxon>Naldaviricetes</taxon>
        <taxon>Lefavirales</taxon>
        <taxon>Nudiviridae</taxon>
        <taxon>Deltanudivirus</taxon>
        <taxon>Deltanudivirus tipoleraceae</taxon>
    </lineage>
</organism>
<evidence type="ECO:0000313" key="1">
    <source>
        <dbReference type="EMBL" id="AJD20065.1"/>
    </source>
</evidence>
<proteinExistence type="predicted"/>
<protein>
    <submittedName>
        <fullName evidence="1">Uncharacterized protein</fullName>
    </submittedName>
</protein>
<evidence type="ECO:0000313" key="2">
    <source>
        <dbReference type="Proteomes" id="UP000201058"/>
    </source>
</evidence>
<keyword evidence="2" id="KW-1185">Reference proteome</keyword>
<dbReference type="GeneID" id="22921719"/>
<dbReference type="Proteomes" id="UP000201058">
    <property type="component" value="Segment"/>
</dbReference>
<dbReference type="KEGG" id="vg:22921719"/>
<dbReference type="RefSeq" id="YP_009116652.1">
    <property type="nucleotide sequence ID" value="NC_026242.1"/>
</dbReference>
<gene>
    <name evidence="1" type="ORF">TONV_005</name>
</gene>
<reference evidence="1 2" key="1">
    <citation type="journal article" date="2015" name="J. Virol.">
        <title>The genome of the nucleopolyhedrosis-causing virus from Tipula oleracea sheds new light on the Nudiviridae family.</title>
        <authorList>
            <person name="Bezier A."/>
            <person name="Theze J."/>
            <person name="Gavory F."/>
            <person name="Gaillard J."/>
            <person name="Poulain J."/>
            <person name="Drezen J.M."/>
            <person name="Herniou E.A."/>
        </authorList>
    </citation>
    <scope>NUCLEOTIDE SEQUENCE [LARGE SCALE GENOMIC DNA]</scope>
    <source>
        <strain evidence="1">35</strain>
    </source>
</reference>
<sequence length="90" mass="10481">MAFVEYTKIPILKTSLKDINVEEFKTTNSAVSKNTMNKNSENILENGVEYDFNGMKSVHIINDEIIHIDNIELQNVYPTKKKYKKIEIKM</sequence>
<dbReference type="EMBL" id="KM610234">
    <property type="protein sequence ID" value="AJD20065.1"/>
    <property type="molecule type" value="Genomic_DNA"/>
</dbReference>